<dbReference type="Proteomes" id="UP001597063">
    <property type="component" value="Unassembled WGS sequence"/>
</dbReference>
<reference evidence="2" key="1">
    <citation type="journal article" date="2019" name="Int. J. Syst. Evol. Microbiol.">
        <title>The Global Catalogue of Microorganisms (GCM) 10K type strain sequencing project: providing services to taxonomists for standard genome sequencing and annotation.</title>
        <authorList>
            <consortium name="The Broad Institute Genomics Platform"/>
            <consortium name="The Broad Institute Genome Sequencing Center for Infectious Disease"/>
            <person name="Wu L."/>
            <person name="Ma J."/>
        </authorList>
    </citation>
    <scope>NUCLEOTIDE SEQUENCE [LARGE SCALE GENOMIC DNA]</scope>
    <source>
        <strain evidence="2">JCM 9371</strain>
    </source>
</reference>
<dbReference type="EMBL" id="JBHTGP010000018">
    <property type="protein sequence ID" value="MFD0689867.1"/>
    <property type="molecule type" value="Genomic_DNA"/>
</dbReference>
<accession>A0ABW2XU54</accession>
<evidence type="ECO:0008006" key="3">
    <source>
        <dbReference type="Google" id="ProtNLM"/>
    </source>
</evidence>
<evidence type="ECO:0000313" key="2">
    <source>
        <dbReference type="Proteomes" id="UP001597063"/>
    </source>
</evidence>
<keyword evidence="2" id="KW-1185">Reference proteome</keyword>
<name>A0ABW2XU54_9ACTN</name>
<organism evidence="1 2">
    <name type="scientific">Actinomadura fibrosa</name>
    <dbReference type="NCBI Taxonomy" id="111802"/>
    <lineage>
        <taxon>Bacteria</taxon>
        <taxon>Bacillati</taxon>
        <taxon>Actinomycetota</taxon>
        <taxon>Actinomycetes</taxon>
        <taxon>Streptosporangiales</taxon>
        <taxon>Thermomonosporaceae</taxon>
        <taxon>Actinomadura</taxon>
    </lineage>
</organism>
<protein>
    <recommendedName>
        <fullName evidence="3">Phage tail assembly protein</fullName>
    </recommendedName>
</protein>
<comment type="caution">
    <text evidence="1">The sequence shown here is derived from an EMBL/GenBank/DDBJ whole genome shotgun (WGS) entry which is preliminary data.</text>
</comment>
<dbReference type="RefSeq" id="WP_131757422.1">
    <property type="nucleotide sequence ID" value="NZ_CAACUY010000031.1"/>
</dbReference>
<sequence>MSVLVTEVEFELPKGYVDADGTLHRTGVMRLATAADEIYPLKDPRVRNWPAYLVVLLLSRVVSRLGGLPEVNPGVIEGLFSEDLAYLQDLYNRINGLAPRSAPVECPHCGQGHEVEVAPLGG</sequence>
<evidence type="ECO:0000313" key="1">
    <source>
        <dbReference type="EMBL" id="MFD0689867.1"/>
    </source>
</evidence>
<gene>
    <name evidence="1" type="ORF">ACFQZM_35630</name>
</gene>
<proteinExistence type="predicted"/>